<name>A0ABW1ZR10_9DEIO</name>
<evidence type="ECO:0000256" key="1">
    <source>
        <dbReference type="SAM" id="Coils"/>
    </source>
</evidence>
<evidence type="ECO:0000313" key="4">
    <source>
        <dbReference type="Proteomes" id="UP001596317"/>
    </source>
</evidence>
<dbReference type="EMBL" id="JBHSWB010000002">
    <property type="protein sequence ID" value="MFC6662978.1"/>
    <property type="molecule type" value="Genomic_DNA"/>
</dbReference>
<feature type="region of interest" description="Disordered" evidence="2">
    <location>
        <begin position="1"/>
        <end position="41"/>
    </location>
</feature>
<organism evidence="3 4">
    <name type="scientific">Deinococcus multiflagellatus</name>
    <dbReference type="NCBI Taxonomy" id="1656887"/>
    <lineage>
        <taxon>Bacteria</taxon>
        <taxon>Thermotogati</taxon>
        <taxon>Deinococcota</taxon>
        <taxon>Deinococci</taxon>
        <taxon>Deinococcales</taxon>
        <taxon>Deinococcaceae</taxon>
        <taxon>Deinococcus</taxon>
    </lineage>
</organism>
<dbReference type="Proteomes" id="UP001596317">
    <property type="component" value="Unassembled WGS sequence"/>
</dbReference>
<protein>
    <submittedName>
        <fullName evidence="3">Uncharacterized protein</fullName>
    </submittedName>
</protein>
<reference evidence="4" key="1">
    <citation type="journal article" date="2019" name="Int. J. Syst. Evol. Microbiol.">
        <title>The Global Catalogue of Microorganisms (GCM) 10K type strain sequencing project: providing services to taxonomists for standard genome sequencing and annotation.</title>
        <authorList>
            <consortium name="The Broad Institute Genomics Platform"/>
            <consortium name="The Broad Institute Genome Sequencing Center for Infectious Disease"/>
            <person name="Wu L."/>
            <person name="Ma J."/>
        </authorList>
    </citation>
    <scope>NUCLEOTIDE SEQUENCE [LARGE SCALE GENOMIC DNA]</scope>
    <source>
        <strain evidence="4">CCUG 63830</strain>
    </source>
</reference>
<keyword evidence="4" id="KW-1185">Reference proteome</keyword>
<feature type="coiled-coil region" evidence="1">
    <location>
        <begin position="247"/>
        <end position="368"/>
    </location>
</feature>
<keyword evidence="1" id="KW-0175">Coiled coil</keyword>
<evidence type="ECO:0000256" key="2">
    <source>
        <dbReference type="SAM" id="MobiDB-lite"/>
    </source>
</evidence>
<accession>A0ABW1ZR10</accession>
<proteinExistence type="predicted"/>
<comment type="caution">
    <text evidence="3">The sequence shown here is derived from an EMBL/GenBank/DDBJ whole genome shotgun (WGS) entry which is preliminary data.</text>
</comment>
<gene>
    <name evidence="3" type="ORF">ACFP90_23320</name>
</gene>
<feature type="coiled-coil region" evidence="1">
    <location>
        <begin position="165"/>
        <end position="223"/>
    </location>
</feature>
<evidence type="ECO:0000313" key="3">
    <source>
        <dbReference type="EMBL" id="MFC6662978.1"/>
    </source>
</evidence>
<dbReference type="RefSeq" id="WP_380058891.1">
    <property type="nucleotide sequence ID" value="NZ_JBHSWB010000002.1"/>
</dbReference>
<sequence length="588" mass="65181">MLDDLKRREEEAQNRADDARKKDEDAREKAQKQREDARKAEDELLAAQDRVVASQVAYGAAVARTSAEVLAAKQAGLVATQQELDQIDGQIAQARARGLTEAQTLDLIAERTQKLTSLYEQQRAIRQFVMGLDQQAFEYGEAMLALDAARTRTGQDSLRDQATALGVTQRQIAQLERQLALADANLLTEQERLDLQTKRVNLLTQETEQVQALNDARRAAAEQATRAIVPDLTEARKAALGAATVEVQRLQSVAEAQQAMVDQLRDSLETLELAGVSTFETRRGLIMQEGLLADTQLKLNLARKAAADLNRALVQAEEDLDTQLAQGTEGTRALAGASAALTRSRQGLAQAQREYNAAQKGENKERAKTATEGLIKAISDERAAVRALQGEYEKLVGQMDGVQGATERLRRAVSGSEARERVNVNTEIDRFYALQQRRDSLLRATQNAVRDGDPAAIQKTSAALAEQEERLRKQQALLRQSGVSVGVSNTKAVSDLLEQLDRLGVVYDREAAAAQDRVTLLDREEELHRAQLEADHLRLEREGSCCPSGPASPIRSWPRHVSTWRRPRSWRRWRRPCARPSMRRAAIS</sequence>